<dbReference type="Proteomes" id="UP000824048">
    <property type="component" value="Unassembled WGS sequence"/>
</dbReference>
<proteinExistence type="predicted"/>
<gene>
    <name evidence="1" type="ORF">H9811_00735</name>
</gene>
<comment type="caution">
    <text evidence="1">The sequence shown here is derived from an EMBL/GenBank/DDBJ whole genome shotgun (WGS) entry which is preliminary data.</text>
</comment>
<protein>
    <submittedName>
        <fullName evidence="1">DUF4250 domain-containing protein</fullName>
    </submittedName>
</protein>
<accession>A0A9D2ENM4</accession>
<dbReference type="Pfam" id="PF14056">
    <property type="entry name" value="DUF4250"/>
    <property type="match status" value="1"/>
</dbReference>
<sequence length="57" mass="6517">MLPRDPIILVSYVNTKLRDRDASLAIFCEEEEADETALRAVLAEVGYEYDPARNQFV</sequence>
<name>A0A9D2ENM4_9FIRM</name>
<reference evidence="1" key="1">
    <citation type="journal article" date="2021" name="PeerJ">
        <title>Extensive microbial diversity within the chicken gut microbiome revealed by metagenomics and culture.</title>
        <authorList>
            <person name="Gilroy R."/>
            <person name="Ravi A."/>
            <person name="Getino M."/>
            <person name="Pursley I."/>
            <person name="Horton D.L."/>
            <person name="Alikhan N.F."/>
            <person name="Baker D."/>
            <person name="Gharbi K."/>
            <person name="Hall N."/>
            <person name="Watson M."/>
            <person name="Adriaenssens E.M."/>
            <person name="Foster-Nyarko E."/>
            <person name="Jarju S."/>
            <person name="Secka A."/>
            <person name="Antonio M."/>
            <person name="Oren A."/>
            <person name="Chaudhuri R.R."/>
            <person name="La Ragione R."/>
            <person name="Hildebrand F."/>
            <person name="Pallen M.J."/>
        </authorList>
    </citation>
    <scope>NUCLEOTIDE SEQUENCE</scope>
    <source>
        <strain evidence="1">ChiSxjej1B13-11774</strain>
    </source>
</reference>
<dbReference type="AlphaFoldDB" id="A0A9D2ENM4"/>
<organism evidence="1 2">
    <name type="scientific">Candidatus Gemmiger excrementigallinarum</name>
    <dbReference type="NCBI Taxonomy" id="2838609"/>
    <lineage>
        <taxon>Bacteria</taxon>
        <taxon>Bacillati</taxon>
        <taxon>Bacillota</taxon>
        <taxon>Clostridia</taxon>
        <taxon>Eubacteriales</taxon>
        <taxon>Gemmiger</taxon>
    </lineage>
</organism>
<evidence type="ECO:0000313" key="1">
    <source>
        <dbReference type="EMBL" id="HIZ41068.1"/>
    </source>
</evidence>
<dbReference type="InterPro" id="IPR025346">
    <property type="entry name" value="DUF4250"/>
</dbReference>
<reference evidence="1" key="2">
    <citation type="submission" date="2021-04" db="EMBL/GenBank/DDBJ databases">
        <authorList>
            <person name="Gilroy R."/>
        </authorList>
    </citation>
    <scope>NUCLEOTIDE SEQUENCE</scope>
    <source>
        <strain evidence="1">ChiSxjej1B13-11774</strain>
    </source>
</reference>
<evidence type="ECO:0000313" key="2">
    <source>
        <dbReference type="Proteomes" id="UP000824048"/>
    </source>
</evidence>
<dbReference type="EMBL" id="DXBP01000003">
    <property type="protein sequence ID" value="HIZ41068.1"/>
    <property type="molecule type" value="Genomic_DNA"/>
</dbReference>